<protein>
    <submittedName>
        <fullName evidence="3">Uncharacterized protein</fullName>
    </submittedName>
</protein>
<dbReference type="WBParaSite" id="PDA_v2.g30220.t1">
    <property type="protein sequence ID" value="PDA_v2.g30220.t1"/>
    <property type="gene ID" value="PDA_v2.g30220"/>
</dbReference>
<dbReference type="Proteomes" id="UP000887578">
    <property type="component" value="Unplaced"/>
</dbReference>
<feature type="region of interest" description="Disordered" evidence="1">
    <location>
        <begin position="1"/>
        <end position="28"/>
    </location>
</feature>
<keyword evidence="2" id="KW-1185">Reference proteome</keyword>
<name>A0A914QS34_9BILA</name>
<evidence type="ECO:0000313" key="2">
    <source>
        <dbReference type="Proteomes" id="UP000887578"/>
    </source>
</evidence>
<feature type="compositionally biased region" description="Low complexity" evidence="1">
    <location>
        <begin position="14"/>
        <end position="28"/>
    </location>
</feature>
<evidence type="ECO:0000313" key="3">
    <source>
        <dbReference type="WBParaSite" id="PDA_v2.g30220.t1"/>
    </source>
</evidence>
<dbReference type="AlphaFoldDB" id="A0A914QS34"/>
<accession>A0A914QS34</accession>
<reference evidence="3" key="1">
    <citation type="submission" date="2022-11" db="UniProtKB">
        <authorList>
            <consortium name="WormBaseParasite"/>
        </authorList>
    </citation>
    <scope>IDENTIFICATION</scope>
</reference>
<sequence length="197" mass="22319">MDTSTSDKLKKKTAGATTTGTTSAGAIGSPPGEAAGAVVVVVGDPHNLLLRVGEKVGIIEQTRIAIEFIQDIEKYNKYYEVADDLVGSLEGVLQKNSRILASGRIEALEKQDPYEDTVRACRLIYELYEKEPKFHKVWAIFYGCFRNMAKLHREIQLNGRRAIRKLRRFVSENHLHMHDLRQTKTSEEVEHFGKLYE</sequence>
<evidence type="ECO:0000256" key="1">
    <source>
        <dbReference type="SAM" id="MobiDB-lite"/>
    </source>
</evidence>
<organism evidence="2 3">
    <name type="scientific">Panagrolaimus davidi</name>
    <dbReference type="NCBI Taxonomy" id="227884"/>
    <lineage>
        <taxon>Eukaryota</taxon>
        <taxon>Metazoa</taxon>
        <taxon>Ecdysozoa</taxon>
        <taxon>Nematoda</taxon>
        <taxon>Chromadorea</taxon>
        <taxon>Rhabditida</taxon>
        <taxon>Tylenchina</taxon>
        <taxon>Panagrolaimomorpha</taxon>
        <taxon>Panagrolaimoidea</taxon>
        <taxon>Panagrolaimidae</taxon>
        <taxon>Panagrolaimus</taxon>
    </lineage>
</organism>
<proteinExistence type="predicted"/>